<feature type="chain" id="PRO_5016939288" description="DUF2330 domain-containing protein" evidence="2">
    <location>
        <begin position="44"/>
        <end position="366"/>
    </location>
</feature>
<dbReference type="Proteomes" id="UP000251995">
    <property type="component" value="Chromosome"/>
</dbReference>
<dbReference type="Pfam" id="PF10092">
    <property type="entry name" value="DUF2330"/>
    <property type="match status" value="1"/>
</dbReference>
<protein>
    <recommendedName>
        <fullName evidence="5">DUF2330 domain-containing protein</fullName>
    </recommendedName>
</protein>
<evidence type="ECO:0000256" key="2">
    <source>
        <dbReference type="SAM" id="SignalP"/>
    </source>
</evidence>
<evidence type="ECO:0000313" key="4">
    <source>
        <dbReference type="Proteomes" id="UP000251995"/>
    </source>
</evidence>
<keyword evidence="2" id="KW-0732">Signal</keyword>
<keyword evidence="4" id="KW-1185">Reference proteome</keyword>
<dbReference type="AlphaFoldDB" id="A0A344UR53"/>
<evidence type="ECO:0000313" key="3">
    <source>
        <dbReference type="EMBL" id="AXE37751.1"/>
    </source>
</evidence>
<dbReference type="EMBL" id="CP025198">
    <property type="protein sequence ID" value="AXE37751.1"/>
    <property type="molecule type" value="Genomic_DNA"/>
</dbReference>
<gene>
    <name evidence="3" type="ORF">JS278_00558</name>
</gene>
<evidence type="ECO:0008006" key="5">
    <source>
        <dbReference type="Google" id="ProtNLM"/>
    </source>
</evidence>
<name>A0A344UR53_9ACTN</name>
<dbReference type="OrthoDB" id="275368at2"/>
<reference evidence="3 4" key="1">
    <citation type="submission" date="2017-12" db="EMBL/GenBank/DDBJ databases">
        <title>The whole genome sequence of the Acidipropionibacterium virtanenii sp. nov. type strain JS278.</title>
        <authorList>
            <person name="Laine P."/>
            <person name="Deptula P."/>
            <person name="Varmanen P."/>
            <person name="Auvinen P."/>
        </authorList>
    </citation>
    <scope>NUCLEOTIDE SEQUENCE [LARGE SCALE GENOMIC DNA]</scope>
    <source>
        <strain evidence="3 4">JS278</strain>
    </source>
</reference>
<keyword evidence="1" id="KW-0472">Membrane</keyword>
<keyword evidence="1" id="KW-1133">Transmembrane helix</keyword>
<sequence>MAGTGWLYRRGMPRLVAKPLRLLLAMMLVATGLGLAPASTAVACACGGIATDPASNAKVDDEAAVIWSDGRTERIDMTLSMTGDAKSAAWLMPAPDGTKLSLGATGVMARLDAAAAPKVVTRKKYRLAVGFGESSGKPDGVPAGAATVESHVRIGPFDVTTLSGTKATAINDWLRANGFGSRNELLPMFQSYLDQGWRINAVKLVPEGATSLGRTLPPLRMTFPAERVVYPMKLSGAATVSQRVRIHLLATRRMEIATQAAPSNPLSLDFSGPIPAATAGLERGLMDGRDDRVWLTSWSGVLAPRTITDDYDFKVAASNTGYQRQITQTRYVDISILEIMLGLVPVGILVAVGLTLLYFRQKKRLG</sequence>
<evidence type="ECO:0000256" key="1">
    <source>
        <dbReference type="SAM" id="Phobius"/>
    </source>
</evidence>
<feature type="signal peptide" evidence="2">
    <location>
        <begin position="1"/>
        <end position="43"/>
    </location>
</feature>
<feature type="transmembrane region" description="Helical" evidence="1">
    <location>
        <begin position="339"/>
        <end position="359"/>
    </location>
</feature>
<keyword evidence="1" id="KW-0812">Transmembrane</keyword>
<dbReference type="InterPro" id="IPR019283">
    <property type="entry name" value="DUF2330"/>
</dbReference>
<dbReference type="KEGG" id="acij:JS278_00558"/>
<accession>A0A344UR53</accession>
<organism evidence="3 4">
    <name type="scientific">Acidipropionibacterium virtanenii</name>
    <dbReference type="NCBI Taxonomy" id="2057246"/>
    <lineage>
        <taxon>Bacteria</taxon>
        <taxon>Bacillati</taxon>
        <taxon>Actinomycetota</taxon>
        <taxon>Actinomycetes</taxon>
        <taxon>Propionibacteriales</taxon>
        <taxon>Propionibacteriaceae</taxon>
        <taxon>Acidipropionibacterium</taxon>
    </lineage>
</organism>
<proteinExistence type="predicted"/>